<protein>
    <submittedName>
        <fullName evidence="1">Uncharacterized protein</fullName>
    </submittedName>
</protein>
<dbReference type="SUPFAM" id="SSF48403">
    <property type="entry name" value="Ankyrin repeat"/>
    <property type="match status" value="1"/>
</dbReference>
<dbReference type="EnsemblProtists" id="PYU1_T006701">
    <property type="protein sequence ID" value="PYU1_T006701"/>
    <property type="gene ID" value="PYU1_G006689"/>
</dbReference>
<dbReference type="VEuPathDB" id="FungiDB:PYU1_G006689"/>
<reference evidence="1" key="3">
    <citation type="submission" date="2015-02" db="UniProtKB">
        <authorList>
            <consortium name="EnsemblProtists"/>
        </authorList>
    </citation>
    <scope>IDENTIFICATION</scope>
    <source>
        <strain evidence="1">DAOM BR144</strain>
    </source>
</reference>
<dbReference type="PANTHER" id="PTHR46586">
    <property type="entry name" value="ANKYRIN REPEAT-CONTAINING PROTEIN"/>
    <property type="match status" value="1"/>
</dbReference>
<dbReference type="AlphaFoldDB" id="K3WP09"/>
<keyword evidence="2" id="KW-1185">Reference proteome</keyword>
<reference evidence="2" key="1">
    <citation type="journal article" date="2010" name="Genome Biol.">
        <title>Genome sequence of the necrotrophic plant pathogen Pythium ultimum reveals original pathogenicity mechanisms and effector repertoire.</title>
        <authorList>
            <person name="Levesque C.A."/>
            <person name="Brouwer H."/>
            <person name="Cano L."/>
            <person name="Hamilton J.P."/>
            <person name="Holt C."/>
            <person name="Huitema E."/>
            <person name="Raffaele S."/>
            <person name="Robideau G.P."/>
            <person name="Thines M."/>
            <person name="Win J."/>
            <person name="Zerillo M.M."/>
            <person name="Beakes G.W."/>
            <person name="Boore J.L."/>
            <person name="Busam D."/>
            <person name="Dumas B."/>
            <person name="Ferriera S."/>
            <person name="Fuerstenberg S.I."/>
            <person name="Gachon C.M."/>
            <person name="Gaulin E."/>
            <person name="Govers F."/>
            <person name="Grenville-Briggs L."/>
            <person name="Horner N."/>
            <person name="Hostetler J."/>
            <person name="Jiang R.H."/>
            <person name="Johnson J."/>
            <person name="Krajaejun T."/>
            <person name="Lin H."/>
            <person name="Meijer H.J."/>
            <person name="Moore B."/>
            <person name="Morris P."/>
            <person name="Phuntmart V."/>
            <person name="Puiu D."/>
            <person name="Shetty J."/>
            <person name="Stajich J.E."/>
            <person name="Tripathy S."/>
            <person name="Wawra S."/>
            <person name="van West P."/>
            <person name="Whitty B.R."/>
            <person name="Coutinho P.M."/>
            <person name="Henrissat B."/>
            <person name="Martin F."/>
            <person name="Thomas P.D."/>
            <person name="Tyler B.M."/>
            <person name="De Vries R.P."/>
            <person name="Kamoun S."/>
            <person name="Yandell M."/>
            <person name="Tisserat N."/>
            <person name="Buell C.R."/>
        </authorList>
    </citation>
    <scope>NUCLEOTIDE SEQUENCE</scope>
    <source>
        <strain evidence="2">DAOM:BR144</strain>
    </source>
</reference>
<dbReference type="InterPro" id="IPR036770">
    <property type="entry name" value="Ankyrin_rpt-contain_sf"/>
</dbReference>
<evidence type="ECO:0000313" key="1">
    <source>
        <dbReference type="EnsemblProtists" id="PYU1_T006701"/>
    </source>
</evidence>
<dbReference type="Gene3D" id="1.25.40.20">
    <property type="entry name" value="Ankyrin repeat-containing domain"/>
    <property type="match status" value="1"/>
</dbReference>
<dbReference type="PANTHER" id="PTHR46586:SF3">
    <property type="entry name" value="ANKYRIN REPEAT-CONTAINING PROTEIN"/>
    <property type="match status" value="1"/>
</dbReference>
<reference evidence="2" key="2">
    <citation type="submission" date="2010-04" db="EMBL/GenBank/DDBJ databases">
        <authorList>
            <person name="Buell R."/>
            <person name="Hamilton J."/>
            <person name="Hostetler J."/>
        </authorList>
    </citation>
    <scope>NUCLEOTIDE SEQUENCE [LARGE SCALE GENOMIC DNA]</scope>
    <source>
        <strain evidence="2">DAOM:BR144</strain>
    </source>
</reference>
<sequence>MNNAATEGHLDVVKWLHEHRAEGCTTHAMDRTAAILKSLNGSMKIVQRDAPQVRWTEQDRLR</sequence>
<organism evidence="1 2">
    <name type="scientific">Globisporangium ultimum (strain ATCC 200006 / CBS 805.95 / DAOM BR144)</name>
    <name type="common">Pythium ultimum</name>
    <dbReference type="NCBI Taxonomy" id="431595"/>
    <lineage>
        <taxon>Eukaryota</taxon>
        <taxon>Sar</taxon>
        <taxon>Stramenopiles</taxon>
        <taxon>Oomycota</taxon>
        <taxon>Peronosporomycetes</taxon>
        <taxon>Pythiales</taxon>
        <taxon>Pythiaceae</taxon>
        <taxon>Globisporangium</taxon>
    </lineage>
</organism>
<dbReference type="Proteomes" id="UP000019132">
    <property type="component" value="Unassembled WGS sequence"/>
</dbReference>
<evidence type="ECO:0000313" key="2">
    <source>
        <dbReference type="Proteomes" id="UP000019132"/>
    </source>
</evidence>
<dbReference type="InterPro" id="IPR052050">
    <property type="entry name" value="SecEffector_AnkRepeat"/>
</dbReference>
<name>K3WP09_GLOUD</name>
<proteinExistence type="predicted"/>
<dbReference type="EMBL" id="GL376635">
    <property type="status" value="NOT_ANNOTATED_CDS"/>
    <property type="molecule type" value="Genomic_DNA"/>
</dbReference>
<accession>K3WP09</accession>
<dbReference type="InParanoid" id="K3WP09"/>
<dbReference type="HOGENOM" id="CLU_2909047_0_0_1"/>